<keyword evidence="9" id="KW-1185">Reference proteome</keyword>
<keyword evidence="5 6" id="KW-0472">Membrane</keyword>
<evidence type="ECO:0000256" key="6">
    <source>
        <dbReference type="SAM" id="Phobius"/>
    </source>
</evidence>
<evidence type="ECO:0000313" key="8">
    <source>
        <dbReference type="EMBL" id="TDW95805.1"/>
    </source>
</evidence>
<evidence type="ECO:0000313" key="9">
    <source>
        <dbReference type="Proteomes" id="UP000294498"/>
    </source>
</evidence>
<dbReference type="InterPro" id="IPR051791">
    <property type="entry name" value="Pra-immunoreactive"/>
</dbReference>
<evidence type="ECO:0000256" key="1">
    <source>
        <dbReference type="ARBA" id="ARBA00004651"/>
    </source>
</evidence>
<organism evidence="8 9">
    <name type="scientific">Dinghuibacter silviterrae</name>
    <dbReference type="NCBI Taxonomy" id="1539049"/>
    <lineage>
        <taxon>Bacteria</taxon>
        <taxon>Pseudomonadati</taxon>
        <taxon>Bacteroidota</taxon>
        <taxon>Chitinophagia</taxon>
        <taxon>Chitinophagales</taxon>
        <taxon>Chitinophagaceae</taxon>
        <taxon>Dinghuibacter</taxon>
    </lineage>
</organism>
<keyword evidence="4 6" id="KW-1133">Transmembrane helix</keyword>
<evidence type="ECO:0000256" key="4">
    <source>
        <dbReference type="ARBA" id="ARBA00022989"/>
    </source>
</evidence>
<dbReference type="OrthoDB" id="200257at2"/>
<feature type="transmembrane region" description="Helical" evidence="6">
    <location>
        <begin position="42"/>
        <end position="60"/>
    </location>
</feature>
<reference evidence="8 9" key="1">
    <citation type="submission" date="2019-03" db="EMBL/GenBank/DDBJ databases">
        <title>Genomic Encyclopedia of Type Strains, Phase IV (KMG-IV): sequencing the most valuable type-strain genomes for metagenomic binning, comparative biology and taxonomic classification.</title>
        <authorList>
            <person name="Goeker M."/>
        </authorList>
    </citation>
    <scope>NUCLEOTIDE SEQUENCE [LARGE SCALE GENOMIC DNA]</scope>
    <source>
        <strain evidence="8 9">DSM 100059</strain>
    </source>
</reference>
<dbReference type="PANTHER" id="PTHR36115">
    <property type="entry name" value="PROLINE-RICH ANTIGEN HOMOLOG-RELATED"/>
    <property type="match status" value="1"/>
</dbReference>
<dbReference type="EMBL" id="SODV01000002">
    <property type="protein sequence ID" value="TDW95805.1"/>
    <property type="molecule type" value="Genomic_DNA"/>
</dbReference>
<name>A0A4R8DEE8_9BACT</name>
<dbReference type="Pfam" id="PF06271">
    <property type="entry name" value="RDD"/>
    <property type="match status" value="1"/>
</dbReference>
<evidence type="ECO:0000256" key="2">
    <source>
        <dbReference type="ARBA" id="ARBA00022475"/>
    </source>
</evidence>
<evidence type="ECO:0000256" key="5">
    <source>
        <dbReference type="ARBA" id="ARBA00023136"/>
    </source>
</evidence>
<evidence type="ECO:0000256" key="3">
    <source>
        <dbReference type="ARBA" id="ARBA00022692"/>
    </source>
</evidence>
<accession>A0A4R8DEE8</accession>
<dbReference type="RefSeq" id="WP_133995500.1">
    <property type="nucleotide sequence ID" value="NZ_SODV01000002.1"/>
</dbReference>
<gene>
    <name evidence="8" type="ORF">EDB95_3616</name>
</gene>
<comment type="subcellular location">
    <subcellularLocation>
        <location evidence="1">Cell membrane</location>
        <topology evidence="1">Multi-pass membrane protein</topology>
    </subcellularLocation>
</comment>
<evidence type="ECO:0000259" key="7">
    <source>
        <dbReference type="Pfam" id="PF06271"/>
    </source>
</evidence>
<feature type="transmembrane region" description="Helical" evidence="6">
    <location>
        <begin position="12"/>
        <end position="30"/>
    </location>
</feature>
<proteinExistence type="predicted"/>
<sequence>MPNKSLGKRSLATLLDYLVVYAFTYFYILAFGERAPNGTHVIHNSALLIPTAFWFIFIVLTEQYLGGTVGHQLFGLRVITADKHSLWLGRTLARRACDAIEISWCFGLIAYIIAQTSEKGQRLGDMVARTTVVAKKDLNVTIQFEFEQTGA</sequence>
<dbReference type="InterPro" id="IPR010432">
    <property type="entry name" value="RDD"/>
</dbReference>
<keyword evidence="2" id="KW-1003">Cell membrane</keyword>
<keyword evidence="3 6" id="KW-0812">Transmembrane</keyword>
<feature type="domain" description="RDD" evidence="7">
    <location>
        <begin position="5"/>
        <end position="128"/>
    </location>
</feature>
<comment type="caution">
    <text evidence="8">The sequence shown here is derived from an EMBL/GenBank/DDBJ whole genome shotgun (WGS) entry which is preliminary data.</text>
</comment>
<dbReference type="GO" id="GO:0005886">
    <property type="term" value="C:plasma membrane"/>
    <property type="evidence" value="ECO:0007669"/>
    <property type="project" value="UniProtKB-SubCell"/>
</dbReference>
<dbReference type="AlphaFoldDB" id="A0A4R8DEE8"/>
<dbReference type="Proteomes" id="UP000294498">
    <property type="component" value="Unassembled WGS sequence"/>
</dbReference>
<protein>
    <submittedName>
        <fullName evidence="8">Putative RDD family membrane protein YckC</fullName>
    </submittedName>
</protein>
<dbReference type="PANTHER" id="PTHR36115:SF9">
    <property type="entry name" value="LMO1584 PROTEIN"/>
    <property type="match status" value="1"/>
</dbReference>